<comment type="similarity">
    <text evidence="2">Belongs to the outer membrane factor (OMF) (TC 1.B.17) family.</text>
</comment>
<sequence>MNLKALCCCTVVGGTLLSHVCSAQAETIGQAVEHMLMTNPAIRAAAYNRLGRDQEVRQAKAGYYPILDVDGGVGYQDIQEPIDDELNPTQMRVRLRQNLYRGLATMNEVDRQEARVRSQAYRIQSTAEEVALRGSEVYLNVLRRTELAALAQENLDNHLRISDQINLRSESGVASKADSDQVAGRVSLAESNIVVTKTNLIDAKSNYLSVVGHMPAELSRPAFQEKMLPESLEDAENRALQNHPTLKIALADLDARKEQAEVAKAPFHPILDVELEQHWDEDFDQEGQDHQFLAMARLRYNLFNGFSDEARRVETKHLVNEAREIRNSTYRQVVESIRLSWMAYQAELGRINYLEKRVASTKATAKSYVNQFNLGKRTLLDVLDTEAEVIDAKRDLVNAQYNSIYNQYRILAGMGQLVGAFEKQWPEESTVSEEGSARDQEILLHNDIETIETFNKGVFERPMPDSKG</sequence>
<protein>
    <submittedName>
        <fullName evidence="9">Outer membrane protein, adhesin transport system</fullName>
    </submittedName>
</protein>
<evidence type="ECO:0000256" key="5">
    <source>
        <dbReference type="ARBA" id="ARBA00022692"/>
    </source>
</evidence>
<dbReference type="NCBIfam" id="TIGR01844">
    <property type="entry name" value="type_I_sec_TolC"/>
    <property type="match status" value="1"/>
</dbReference>
<keyword evidence="5" id="KW-0812">Transmembrane</keyword>
<reference evidence="9 10" key="1">
    <citation type="submission" date="2016-10" db="EMBL/GenBank/DDBJ databases">
        <authorList>
            <person name="de Groot N.N."/>
        </authorList>
    </citation>
    <scope>NUCLEOTIDE SEQUENCE [LARGE SCALE GENOMIC DNA]</scope>
    <source>
        <strain evidence="9 10">DSM 12130</strain>
    </source>
</reference>
<dbReference type="RefSeq" id="WP_092226223.1">
    <property type="nucleotide sequence ID" value="NZ_FNJI01000074.1"/>
</dbReference>
<dbReference type="GO" id="GO:0009279">
    <property type="term" value="C:cell outer membrane"/>
    <property type="evidence" value="ECO:0007669"/>
    <property type="project" value="UniProtKB-SubCell"/>
</dbReference>
<dbReference type="PANTHER" id="PTHR30026">
    <property type="entry name" value="OUTER MEMBRANE PROTEIN TOLC"/>
    <property type="match status" value="1"/>
</dbReference>
<evidence type="ECO:0000256" key="3">
    <source>
        <dbReference type="ARBA" id="ARBA00022448"/>
    </source>
</evidence>
<dbReference type="OrthoDB" id="9814637at2"/>
<dbReference type="GO" id="GO:0015562">
    <property type="term" value="F:efflux transmembrane transporter activity"/>
    <property type="evidence" value="ECO:0007669"/>
    <property type="project" value="InterPro"/>
</dbReference>
<dbReference type="Gene3D" id="1.20.1600.10">
    <property type="entry name" value="Outer membrane efflux proteins (OEP)"/>
    <property type="match status" value="1"/>
</dbReference>
<dbReference type="GO" id="GO:0015288">
    <property type="term" value="F:porin activity"/>
    <property type="evidence" value="ECO:0007669"/>
    <property type="project" value="TreeGrafter"/>
</dbReference>
<feature type="chain" id="PRO_5011546912" evidence="8">
    <location>
        <begin position="26"/>
        <end position="468"/>
    </location>
</feature>
<keyword evidence="8" id="KW-0732">Signal</keyword>
<evidence type="ECO:0000256" key="2">
    <source>
        <dbReference type="ARBA" id="ARBA00007613"/>
    </source>
</evidence>
<dbReference type="PANTHER" id="PTHR30026:SF22">
    <property type="entry name" value="OUTER MEMBRANE EFFLUX PROTEIN"/>
    <property type="match status" value="1"/>
</dbReference>
<evidence type="ECO:0000313" key="10">
    <source>
        <dbReference type="Proteomes" id="UP000199073"/>
    </source>
</evidence>
<evidence type="ECO:0000256" key="7">
    <source>
        <dbReference type="ARBA" id="ARBA00023237"/>
    </source>
</evidence>
<proteinExistence type="inferred from homology"/>
<feature type="signal peptide" evidence="8">
    <location>
        <begin position="1"/>
        <end position="25"/>
    </location>
</feature>
<dbReference type="SUPFAM" id="SSF56954">
    <property type="entry name" value="Outer membrane efflux proteins (OEP)"/>
    <property type="match status" value="1"/>
</dbReference>
<keyword evidence="6" id="KW-0472">Membrane</keyword>
<evidence type="ECO:0000256" key="1">
    <source>
        <dbReference type="ARBA" id="ARBA00004442"/>
    </source>
</evidence>
<evidence type="ECO:0000256" key="8">
    <source>
        <dbReference type="SAM" id="SignalP"/>
    </source>
</evidence>
<name>A0A1H0VY70_9BACT</name>
<dbReference type="STRING" id="91360.SAMN05660330_04301"/>
<keyword evidence="4" id="KW-1134">Transmembrane beta strand</keyword>
<evidence type="ECO:0000313" key="9">
    <source>
        <dbReference type="EMBL" id="SDP83165.1"/>
    </source>
</evidence>
<dbReference type="Pfam" id="PF02321">
    <property type="entry name" value="OEP"/>
    <property type="match status" value="2"/>
</dbReference>
<gene>
    <name evidence="9" type="ORF">SAMN05660330_04301</name>
</gene>
<dbReference type="EMBL" id="FNJI01000074">
    <property type="protein sequence ID" value="SDP83165.1"/>
    <property type="molecule type" value="Genomic_DNA"/>
</dbReference>
<keyword evidence="7" id="KW-0998">Cell outer membrane</keyword>
<dbReference type="InterPro" id="IPR010130">
    <property type="entry name" value="T1SS_OMP_TolC"/>
</dbReference>
<evidence type="ECO:0000256" key="6">
    <source>
        <dbReference type="ARBA" id="ARBA00023136"/>
    </source>
</evidence>
<dbReference type="GO" id="GO:1990281">
    <property type="term" value="C:efflux pump complex"/>
    <property type="evidence" value="ECO:0007669"/>
    <property type="project" value="TreeGrafter"/>
</dbReference>
<dbReference type="InterPro" id="IPR051906">
    <property type="entry name" value="TolC-like"/>
</dbReference>
<accession>A0A1H0VY70</accession>
<keyword evidence="10" id="KW-1185">Reference proteome</keyword>
<evidence type="ECO:0000256" key="4">
    <source>
        <dbReference type="ARBA" id="ARBA00022452"/>
    </source>
</evidence>
<dbReference type="InterPro" id="IPR003423">
    <property type="entry name" value="OMP_efflux"/>
</dbReference>
<comment type="subcellular location">
    <subcellularLocation>
        <location evidence="1">Cell outer membrane</location>
    </subcellularLocation>
</comment>
<dbReference type="Proteomes" id="UP000199073">
    <property type="component" value="Unassembled WGS sequence"/>
</dbReference>
<organism evidence="9 10">
    <name type="scientific">Desulforhopalus singaporensis</name>
    <dbReference type="NCBI Taxonomy" id="91360"/>
    <lineage>
        <taxon>Bacteria</taxon>
        <taxon>Pseudomonadati</taxon>
        <taxon>Thermodesulfobacteriota</taxon>
        <taxon>Desulfobulbia</taxon>
        <taxon>Desulfobulbales</taxon>
        <taxon>Desulfocapsaceae</taxon>
        <taxon>Desulforhopalus</taxon>
    </lineage>
</organism>
<keyword evidence="3" id="KW-0813">Transport</keyword>
<dbReference type="AlphaFoldDB" id="A0A1H0VY70"/>